<keyword evidence="1" id="KW-0732">Signal</keyword>
<dbReference type="Proteomes" id="UP001497623">
    <property type="component" value="Unassembled WGS sequence"/>
</dbReference>
<evidence type="ECO:0000259" key="2">
    <source>
        <dbReference type="PROSITE" id="PS50940"/>
    </source>
</evidence>
<reference evidence="3 4" key="1">
    <citation type="submission" date="2024-05" db="EMBL/GenBank/DDBJ databases">
        <authorList>
            <person name="Wallberg A."/>
        </authorList>
    </citation>
    <scope>NUCLEOTIDE SEQUENCE [LARGE SCALE GENOMIC DNA]</scope>
</reference>
<dbReference type="EMBL" id="CAXKWB010004431">
    <property type="protein sequence ID" value="CAL4073749.1"/>
    <property type="molecule type" value="Genomic_DNA"/>
</dbReference>
<dbReference type="GO" id="GO:0005576">
    <property type="term" value="C:extracellular region"/>
    <property type="evidence" value="ECO:0007669"/>
    <property type="project" value="InterPro"/>
</dbReference>
<name>A0AAV2QA25_MEGNR</name>
<dbReference type="PROSITE" id="PS50940">
    <property type="entry name" value="CHIT_BIND_II"/>
    <property type="match status" value="1"/>
</dbReference>
<protein>
    <recommendedName>
        <fullName evidence="2">Chitin-binding type-2 domain-containing protein</fullName>
    </recommendedName>
</protein>
<feature type="chain" id="PRO_5043752230" description="Chitin-binding type-2 domain-containing protein" evidence="1">
    <location>
        <begin position="22"/>
        <end position="167"/>
    </location>
</feature>
<comment type="caution">
    <text evidence="3">The sequence shown here is derived from an EMBL/GenBank/DDBJ whole genome shotgun (WGS) entry which is preliminary data.</text>
</comment>
<dbReference type="SUPFAM" id="SSF57625">
    <property type="entry name" value="Invertebrate chitin-binding proteins"/>
    <property type="match status" value="1"/>
</dbReference>
<evidence type="ECO:0000313" key="4">
    <source>
        <dbReference type="Proteomes" id="UP001497623"/>
    </source>
</evidence>
<dbReference type="InterPro" id="IPR036508">
    <property type="entry name" value="Chitin-bd_dom_sf"/>
</dbReference>
<accession>A0AAV2QA25</accession>
<feature type="non-terminal residue" evidence="3">
    <location>
        <position position="167"/>
    </location>
</feature>
<dbReference type="AlphaFoldDB" id="A0AAV2QA25"/>
<evidence type="ECO:0000313" key="3">
    <source>
        <dbReference type="EMBL" id="CAL4073749.1"/>
    </source>
</evidence>
<proteinExistence type="predicted"/>
<keyword evidence="4" id="KW-1185">Reference proteome</keyword>
<gene>
    <name evidence="3" type="ORF">MNOR_LOCUS9236</name>
</gene>
<evidence type="ECO:0000256" key="1">
    <source>
        <dbReference type="SAM" id="SignalP"/>
    </source>
</evidence>
<dbReference type="PANTHER" id="PTHR22933:SF43">
    <property type="entry name" value="LP10131P"/>
    <property type="match status" value="1"/>
</dbReference>
<dbReference type="GO" id="GO:0008061">
    <property type="term" value="F:chitin binding"/>
    <property type="evidence" value="ECO:0007669"/>
    <property type="project" value="InterPro"/>
</dbReference>
<sequence>MRGVIFTTSLALCLSLAASEADPDPRGRKAARPKAFEFAADVNEVVGEITEEFNCDGLDYGYYADQYQDCKVFHICMPVKSDTGKVLDTFQFSFFCPNQTRFSQDTRTCISDVYAYPCHDAHKLYDLNKSFGSQPNNRKKPLGTSFRKSVDVIPNGKNTGNIADLFK</sequence>
<dbReference type="Pfam" id="PF01607">
    <property type="entry name" value="CBM_14"/>
    <property type="match status" value="1"/>
</dbReference>
<dbReference type="PANTHER" id="PTHR22933">
    <property type="entry name" value="FI18007P1-RELATED"/>
    <property type="match status" value="1"/>
</dbReference>
<dbReference type="InterPro" id="IPR002557">
    <property type="entry name" value="Chitin-bd_dom"/>
</dbReference>
<feature type="signal peptide" evidence="1">
    <location>
        <begin position="1"/>
        <end position="21"/>
    </location>
</feature>
<dbReference type="InterPro" id="IPR052976">
    <property type="entry name" value="Scoloptoxin-like"/>
</dbReference>
<feature type="domain" description="Chitin-binding type-2" evidence="2">
    <location>
        <begin position="52"/>
        <end position="120"/>
    </location>
</feature>
<organism evidence="3 4">
    <name type="scientific">Meganyctiphanes norvegica</name>
    <name type="common">Northern krill</name>
    <name type="synonym">Thysanopoda norvegica</name>
    <dbReference type="NCBI Taxonomy" id="48144"/>
    <lineage>
        <taxon>Eukaryota</taxon>
        <taxon>Metazoa</taxon>
        <taxon>Ecdysozoa</taxon>
        <taxon>Arthropoda</taxon>
        <taxon>Crustacea</taxon>
        <taxon>Multicrustacea</taxon>
        <taxon>Malacostraca</taxon>
        <taxon>Eumalacostraca</taxon>
        <taxon>Eucarida</taxon>
        <taxon>Euphausiacea</taxon>
        <taxon>Euphausiidae</taxon>
        <taxon>Meganyctiphanes</taxon>
    </lineage>
</organism>